<name>A0ACC2PA59_9HYME</name>
<gene>
    <name evidence="1" type="ORF">QAD02_015750</name>
</gene>
<accession>A0ACC2PA59</accession>
<proteinExistence type="predicted"/>
<reference evidence="1" key="1">
    <citation type="submission" date="2023-04" db="EMBL/GenBank/DDBJ databases">
        <title>A chromosome-level genome assembly of the parasitoid wasp Eretmocerus hayati.</title>
        <authorList>
            <person name="Zhong Y."/>
            <person name="Liu S."/>
            <person name="Liu Y."/>
        </authorList>
    </citation>
    <scope>NUCLEOTIDE SEQUENCE</scope>
    <source>
        <strain evidence="1">ZJU_SS_LIU_2023</strain>
    </source>
</reference>
<dbReference type="EMBL" id="CM056742">
    <property type="protein sequence ID" value="KAJ8679963.1"/>
    <property type="molecule type" value="Genomic_DNA"/>
</dbReference>
<protein>
    <submittedName>
        <fullName evidence="1">Uncharacterized protein</fullName>
    </submittedName>
</protein>
<sequence>MVNEIAVKGDLKELAVELYDVGAIKYGDFVTKVGLKTPIYIDLRVIISYPKLMVRVSRQLWSLLDSSISENFSRRVCGVPYTALPLATIISAESDVPMVIRRKEAKAYGTKKLIEGEFKSGDEAVIVEDIITSGSSVLETRQDLVAAGMRSDLALIVVDREQGGRENLEKAGVKVKSLFKITQLMEYLFEAGKLSQQDVDVVKNYVKDVRTTGIKPAASDRLRLGFQARTNAAKNPVSRRLLSLMASKRTTICLAADLPSCRDVLDLADLVGPHIAALKLHVDILDDFNQDFVTSLKSLAAKHDFLLMEDRKLGDIGQVVSRQYRHGTFKIGEWADLVTAHGIPGPGLLDGIRDALKEAEVQGPRGVFLVAEMSSKGTLTSKEYAQGVVKMAEGNDLVAGFVCQSDAFGDPGCVQLTPGVSIGGGADKLGQQYNTPEAVVRNGADLVVVGRGITGAKDRLQTTIEYKRVLYDEYLARIA</sequence>
<comment type="caution">
    <text evidence="1">The sequence shown here is derived from an EMBL/GenBank/DDBJ whole genome shotgun (WGS) entry which is preliminary data.</text>
</comment>
<keyword evidence="2" id="KW-1185">Reference proteome</keyword>
<evidence type="ECO:0000313" key="2">
    <source>
        <dbReference type="Proteomes" id="UP001239111"/>
    </source>
</evidence>
<dbReference type="Proteomes" id="UP001239111">
    <property type="component" value="Chromosome 2"/>
</dbReference>
<evidence type="ECO:0000313" key="1">
    <source>
        <dbReference type="EMBL" id="KAJ8679963.1"/>
    </source>
</evidence>
<organism evidence="1 2">
    <name type="scientific">Eretmocerus hayati</name>
    <dbReference type="NCBI Taxonomy" id="131215"/>
    <lineage>
        <taxon>Eukaryota</taxon>
        <taxon>Metazoa</taxon>
        <taxon>Ecdysozoa</taxon>
        <taxon>Arthropoda</taxon>
        <taxon>Hexapoda</taxon>
        <taxon>Insecta</taxon>
        <taxon>Pterygota</taxon>
        <taxon>Neoptera</taxon>
        <taxon>Endopterygota</taxon>
        <taxon>Hymenoptera</taxon>
        <taxon>Apocrita</taxon>
        <taxon>Proctotrupomorpha</taxon>
        <taxon>Chalcidoidea</taxon>
        <taxon>Aphelinidae</taxon>
        <taxon>Aphelininae</taxon>
        <taxon>Eretmocerus</taxon>
    </lineage>
</organism>